<dbReference type="PROSITE" id="PS00107">
    <property type="entry name" value="PROTEIN_KINASE_ATP"/>
    <property type="match status" value="1"/>
</dbReference>
<dbReference type="PROSITE" id="PS50011">
    <property type="entry name" value="PROTEIN_KINASE_DOM"/>
    <property type="match status" value="1"/>
</dbReference>
<evidence type="ECO:0000256" key="2">
    <source>
        <dbReference type="ARBA" id="ARBA00022679"/>
    </source>
</evidence>
<keyword evidence="10" id="KW-1185">Reference proteome</keyword>
<keyword evidence="3 6" id="KW-0547">Nucleotide-binding</keyword>
<dbReference type="InterPro" id="IPR017441">
    <property type="entry name" value="Protein_kinase_ATP_BS"/>
</dbReference>
<evidence type="ECO:0000256" key="7">
    <source>
        <dbReference type="SAM" id="MobiDB-lite"/>
    </source>
</evidence>
<protein>
    <recommendedName>
        <fullName evidence="8">Protein kinase domain-containing protein</fullName>
    </recommendedName>
</protein>
<evidence type="ECO:0000313" key="10">
    <source>
        <dbReference type="Proteomes" id="UP001162131"/>
    </source>
</evidence>
<dbReference type="Pfam" id="PF00069">
    <property type="entry name" value="Pkinase"/>
    <property type="match status" value="1"/>
</dbReference>
<comment type="caution">
    <text evidence="9">The sequence shown here is derived from an EMBL/GenBank/DDBJ whole genome shotgun (WGS) entry which is preliminary data.</text>
</comment>
<dbReference type="SMART" id="SM00220">
    <property type="entry name" value="S_TKc"/>
    <property type="match status" value="1"/>
</dbReference>
<dbReference type="PROSITE" id="PS00108">
    <property type="entry name" value="PROTEIN_KINASE_ST"/>
    <property type="match status" value="1"/>
</dbReference>
<feature type="compositionally biased region" description="Basic and acidic residues" evidence="7">
    <location>
        <begin position="291"/>
        <end position="301"/>
    </location>
</feature>
<dbReference type="InterPro" id="IPR008271">
    <property type="entry name" value="Ser/Thr_kinase_AS"/>
</dbReference>
<name>A0AAU9JMS1_9CILI</name>
<feature type="region of interest" description="Disordered" evidence="7">
    <location>
        <begin position="270"/>
        <end position="301"/>
    </location>
</feature>
<dbReference type="Proteomes" id="UP001162131">
    <property type="component" value="Unassembled WGS sequence"/>
</dbReference>
<evidence type="ECO:0000259" key="8">
    <source>
        <dbReference type="PROSITE" id="PS50011"/>
    </source>
</evidence>
<dbReference type="InterPro" id="IPR011009">
    <property type="entry name" value="Kinase-like_dom_sf"/>
</dbReference>
<evidence type="ECO:0000256" key="6">
    <source>
        <dbReference type="PROSITE-ProRule" id="PRU10141"/>
    </source>
</evidence>
<dbReference type="AlphaFoldDB" id="A0AAU9JMS1"/>
<evidence type="ECO:0000256" key="4">
    <source>
        <dbReference type="ARBA" id="ARBA00022777"/>
    </source>
</evidence>
<keyword evidence="5 6" id="KW-0067">ATP-binding</keyword>
<dbReference type="InterPro" id="IPR000719">
    <property type="entry name" value="Prot_kinase_dom"/>
</dbReference>
<proteinExistence type="predicted"/>
<dbReference type="GO" id="GO:0000045">
    <property type="term" value="P:autophagosome assembly"/>
    <property type="evidence" value="ECO:0007669"/>
    <property type="project" value="TreeGrafter"/>
</dbReference>
<gene>
    <name evidence="9" type="ORF">BSTOLATCC_MIC45651</name>
</gene>
<dbReference type="GO" id="GO:0005776">
    <property type="term" value="C:autophagosome"/>
    <property type="evidence" value="ECO:0007669"/>
    <property type="project" value="TreeGrafter"/>
</dbReference>
<evidence type="ECO:0000313" key="9">
    <source>
        <dbReference type="EMBL" id="CAG9328196.1"/>
    </source>
</evidence>
<dbReference type="FunFam" id="3.30.200.20:FF:000042">
    <property type="entry name" value="Aurora kinase A"/>
    <property type="match status" value="1"/>
</dbReference>
<feature type="compositionally biased region" description="Low complexity" evidence="7">
    <location>
        <begin position="273"/>
        <end position="283"/>
    </location>
</feature>
<evidence type="ECO:0000256" key="1">
    <source>
        <dbReference type="ARBA" id="ARBA00011245"/>
    </source>
</evidence>
<evidence type="ECO:0000256" key="3">
    <source>
        <dbReference type="ARBA" id="ARBA00022741"/>
    </source>
</evidence>
<dbReference type="PANTHER" id="PTHR24348">
    <property type="entry name" value="SERINE/THREONINE-PROTEIN KINASE UNC-51-RELATED"/>
    <property type="match status" value="1"/>
</dbReference>
<dbReference type="InterPro" id="IPR045269">
    <property type="entry name" value="Atg1-like"/>
</dbReference>
<dbReference type="GO" id="GO:0016020">
    <property type="term" value="C:membrane"/>
    <property type="evidence" value="ECO:0007669"/>
    <property type="project" value="TreeGrafter"/>
</dbReference>
<accession>A0AAU9JMS1</accession>
<dbReference type="GO" id="GO:0000407">
    <property type="term" value="C:phagophore assembly site"/>
    <property type="evidence" value="ECO:0007669"/>
    <property type="project" value="TreeGrafter"/>
</dbReference>
<comment type="subunit">
    <text evidence="1">Monomer.</text>
</comment>
<dbReference type="GO" id="GO:0004674">
    <property type="term" value="F:protein serine/threonine kinase activity"/>
    <property type="evidence" value="ECO:0007669"/>
    <property type="project" value="InterPro"/>
</dbReference>
<keyword evidence="2" id="KW-0808">Transferase</keyword>
<evidence type="ECO:0000256" key="5">
    <source>
        <dbReference type="ARBA" id="ARBA00022840"/>
    </source>
</evidence>
<dbReference type="PANTHER" id="PTHR24348:SF22">
    <property type="entry name" value="NON-SPECIFIC SERINE_THREONINE PROTEIN KINASE"/>
    <property type="match status" value="1"/>
</dbReference>
<reference evidence="9" key="1">
    <citation type="submission" date="2021-09" db="EMBL/GenBank/DDBJ databases">
        <authorList>
            <consortium name="AG Swart"/>
            <person name="Singh M."/>
            <person name="Singh A."/>
            <person name="Seah K."/>
            <person name="Emmerich C."/>
        </authorList>
    </citation>
    <scope>NUCLEOTIDE SEQUENCE</scope>
    <source>
        <strain evidence="9">ATCC30299</strain>
    </source>
</reference>
<dbReference type="GO" id="GO:0005829">
    <property type="term" value="C:cytosol"/>
    <property type="evidence" value="ECO:0007669"/>
    <property type="project" value="TreeGrafter"/>
</dbReference>
<sequence>MGKRVGQYELKSKLGKGTFGTVYLGKHIPSKNKIAIKMISRQGLRADQQNRLEQEIVCQRSVDSEYVVKLIDVQKTDNNFYLILEYCSGGDLGQFITQNGPVEESIARRWMQHIIEGFKALRAKNIIHRDMKLQNILLTEASTSATLKLADFGMSRFLDDDLAQSWLGTPLYMAPEMFRWKEGYDAKADIWSLGVVFYEILTGEAPFNAKRREEIPHAQKKLKSLPANLSPLCQDLLTRMLSYDPKTRISFEELFEHPFILPPKEDEYSIKASKGSSDSMISSDTNNLQLPKEENSESSKSDDFVLLSNEESCTDFVFLAKNNHPAVNLTEVVAVVEKQIETAMTIIKLAERIKANNEIIGSFAVYVKAMMVLENSLEYCQQMIDKHALNQELYPAFYELFERVKTMFMQNQDKAEDLCKEVDKLLAISDPQKLTTIDSIGTQGLGDSLIYNYAISLCKEGAKDEYLKDYPKSKEKYLEATTLLDALCKGKGENPSDEWIKVENFKIETHRRLETVNVKLTTE</sequence>
<dbReference type="GO" id="GO:0010506">
    <property type="term" value="P:regulation of autophagy"/>
    <property type="evidence" value="ECO:0007669"/>
    <property type="project" value="InterPro"/>
</dbReference>
<feature type="domain" description="Protein kinase" evidence="8">
    <location>
        <begin position="8"/>
        <end position="260"/>
    </location>
</feature>
<keyword evidence="4" id="KW-0418">Kinase</keyword>
<dbReference type="GO" id="GO:0005524">
    <property type="term" value="F:ATP binding"/>
    <property type="evidence" value="ECO:0007669"/>
    <property type="project" value="UniProtKB-UniRule"/>
</dbReference>
<feature type="binding site" evidence="6">
    <location>
        <position position="37"/>
    </location>
    <ligand>
        <name>ATP</name>
        <dbReference type="ChEBI" id="CHEBI:30616"/>
    </ligand>
</feature>
<dbReference type="FunFam" id="1.10.510.10:FF:000571">
    <property type="entry name" value="Maternal embryonic leucine zipper kinase"/>
    <property type="match status" value="1"/>
</dbReference>
<dbReference type="SUPFAM" id="SSF56112">
    <property type="entry name" value="Protein kinase-like (PK-like)"/>
    <property type="match status" value="1"/>
</dbReference>
<dbReference type="EMBL" id="CAJZBQ010000045">
    <property type="protein sequence ID" value="CAG9328196.1"/>
    <property type="molecule type" value="Genomic_DNA"/>
</dbReference>
<dbReference type="Gene3D" id="1.10.510.10">
    <property type="entry name" value="Transferase(Phosphotransferase) domain 1"/>
    <property type="match status" value="1"/>
</dbReference>
<organism evidence="9 10">
    <name type="scientific">Blepharisma stoltei</name>
    <dbReference type="NCBI Taxonomy" id="1481888"/>
    <lineage>
        <taxon>Eukaryota</taxon>
        <taxon>Sar</taxon>
        <taxon>Alveolata</taxon>
        <taxon>Ciliophora</taxon>
        <taxon>Postciliodesmatophora</taxon>
        <taxon>Heterotrichea</taxon>
        <taxon>Heterotrichida</taxon>
        <taxon>Blepharismidae</taxon>
        <taxon>Blepharisma</taxon>
    </lineage>
</organism>